<dbReference type="OrthoDB" id="28610at2157"/>
<dbReference type="PANTHER" id="PTHR36216">
    <property type="entry name" value="TRANSCRIPTIONAL REGULATOR, TRMB"/>
    <property type="match status" value="1"/>
</dbReference>
<dbReference type="InterPro" id="IPR056504">
    <property type="entry name" value="HTH_HVO_0163_N"/>
</dbReference>
<dbReference type="EMBL" id="WUUU01000035">
    <property type="protein sequence ID" value="MXR20262.1"/>
    <property type="molecule type" value="Genomic_DNA"/>
</dbReference>
<proteinExistence type="predicted"/>
<dbReference type="SMART" id="SM00418">
    <property type="entry name" value="HTH_ARSR"/>
    <property type="match status" value="1"/>
</dbReference>
<dbReference type="InterPro" id="IPR036390">
    <property type="entry name" value="WH_DNA-bd_sf"/>
</dbReference>
<accession>A0A6B0SMR5</accession>
<evidence type="ECO:0000313" key="3">
    <source>
        <dbReference type="EMBL" id="MXR20262.1"/>
    </source>
</evidence>
<sequence>MRRERLAVCLALVLALALAATPSMRPAPTDRDDGQMAGVVAAPASSTASSPAANAPRGRDGFESDARAALYDVVEAAPGIHFARAAARANVETSTARYHVRVLERDGFVESEHRLGKKRLYPVSTNEDHRAVHAAVADPTTAEVLHAVEQTEPATVNAVAEALDRSESTVSEHLSRLADADVLDRERDGNAVVARLDVAVRERLR</sequence>
<dbReference type="RefSeq" id="WP_159525816.1">
    <property type="nucleotide sequence ID" value="NZ_WUUU01000035.1"/>
</dbReference>
<gene>
    <name evidence="3" type="ORF">GRX66_06465</name>
</gene>
<protein>
    <submittedName>
        <fullName evidence="3">Helix-turn-helix domain-containing protein</fullName>
    </submittedName>
</protein>
<evidence type="ECO:0000259" key="2">
    <source>
        <dbReference type="PROSITE" id="PS50987"/>
    </source>
</evidence>
<dbReference type="Gene3D" id="1.10.10.10">
    <property type="entry name" value="Winged helix-like DNA-binding domain superfamily/Winged helix DNA-binding domain"/>
    <property type="match status" value="2"/>
</dbReference>
<feature type="domain" description="HTH arsR-type" evidence="2">
    <location>
        <begin position="121"/>
        <end position="205"/>
    </location>
</feature>
<dbReference type="Proteomes" id="UP000471521">
    <property type="component" value="Unassembled WGS sequence"/>
</dbReference>
<dbReference type="CDD" id="cd00090">
    <property type="entry name" value="HTH_ARSR"/>
    <property type="match status" value="1"/>
</dbReference>
<feature type="region of interest" description="Disordered" evidence="1">
    <location>
        <begin position="41"/>
        <end position="61"/>
    </location>
</feature>
<dbReference type="PANTHER" id="PTHR36216:SF1">
    <property type="entry name" value="HTH ARSR-TYPE DOMAIN-CONTAINING PROTEIN"/>
    <property type="match status" value="1"/>
</dbReference>
<evidence type="ECO:0000256" key="1">
    <source>
        <dbReference type="SAM" id="MobiDB-lite"/>
    </source>
</evidence>
<dbReference type="InterPro" id="IPR011991">
    <property type="entry name" value="ArsR-like_HTH"/>
</dbReference>
<dbReference type="GO" id="GO:0003700">
    <property type="term" value="F:DNA-binding transcription factor activity"/>
    <property type="evidence" value="ECO:0007669"/>
    <property type="project" value="InterPro"/>
</dbReference>
<dbReference type="AlphaFoldDB" id="A0A6B0SMR5"/>
<comment type="caution">
    <text evidence="3">The sequence shown here is derived from an EMBL/GenBank/DDBJ whole genome shotgun (WGS) entry which is preliminary data.</text>
</comment>
<organism evidence="3 4">
    <name type="scientific">Halobacterium bonnevillei</name>
    <dbReference type="NCBI Taxonomy" id="2692200"/>
    <lineage>
        <taxon>Archaea</taxon>
        <taxon>Methanobacteriati</taxon>
        <taxon>Methanobacteriota</taxon>
        <taxon>Stenosarchaea group</taxon>
        <taxon>Halobacteria</taxon>
        <taxon>Halobacteriales</taxon>
        <taxon>Halobacteriaceae</taxon>
        <taxon>Halobacterium</taxon>
    </lineage>
</organism>
<dbReference type="Pfam" id="PF24266">
    <property type="entry name" value="HTH_HVO_0163_N"/>
    <property type="match status" value="1"/>
</dbReference>
<keyword evidence="4" id="KW-1185">Reference proteome</keyword>
<dbReference type="InterPro" id="IPR001845">
    <property type="entry name" value="HTH_ArsR_DNA-bd_dom"/>
</dbReference>
<feature type="compositionally biased region" description="Low complexity" evidence="1">
    <location>
        <begin position="41"/>
        <end position="56"/>
    </location>
</feature>
<dbReference type="Pfam" id="PF12840">
    <property type="entry name" value="HTH_20"/>
    <property type="match status" value="1"/>
</dbReference>
<name>A0A6B0SMR5_9EURY</name>
<dbReference type="InterPro" id="IPR036388">
    <property type="entry name" value="WH-like_DNA-bd_sf"/>
</dbReference>
<reference evidence="3 4" key="1">
    <citation type="submission" date="2019-12" db="EMBL/GenBank/DDBJ databases">
        <title>Isolation and characterization of three novel carbon monoxide-oxidizing members of Halobacteria from salione crusts and soils.</title>
        <authorList>
            <person name="Myers M.R."/>
            <person name="King G.M."/>
        </authorList>
    </citation>
    <scope>NUCLEOTIDE SEQUENCE [LARGE SCALE GENOMIC DNA]</scope>
    <source>
        <strain evidence="3 4">PCN9</strain>
    </source>
</reference>
<dbReference type="PROSITE" id="PS50987">
    <property type="entry name" value="HTH_ARSR_2"/>
    <property type="match status" value="1"/>
</dbReference>
<evidence type="ECO:0000313" key="4">
    <source>
        <dbReference type="Proteomes" id="UP000471521"/>
    </source>
</evidence>
<dbReference type="SUPFAM" id="SSF46785">
    <property type="entry name" value="Winged helix' DNA-binding domain"/>
    <property type="match status" value="2"/>
</dbReference>